<name>A0A2H3L288_9CHLR</name>
<dbReference type="PANTHER" id="PTHR43617:SF2">
    <property type="entry name" value="UPF0039 PROTEIN SLL0451"/>
    <property type="match status" value="1"/>
</dbReference>
<dbReference type="CDD" id="cd04301">
    <property type="entry name" value="NAT_SF"/>
    <property type="match status" value="1"/>
</dbReference>
<proteinExistence type="predicted"/>
<dbReference type="Proteomes" id="UP000220922">
    <property type="component" value="Unassembled WGS sequence"/>
</dbReference>
<protein>
    <submittedName>
        <fullName evidence="2">GCN5 family acetyltransferase</fullName>
    </submittedName>
</protein>
<dbReference type="InterPro" id="IPR050276">
    <property type="entry name" value="MshD_Acetyltransferase"/>
</dbReference>
<dbReference type="Gene3D" id="3.40.630.30">
    <property type="match status" value="1"/>
</dbReference>
<gene>
    <name evidence="2" type="ORF">A9Q02_02635</name>
</gene>
<reference evidence="2 3" key="1">
    <citation type="submission" date="2016-05" db="EMBL/GenBank/DDBJ databases">
        <authorList>
            <person name="Lavstsen T."/>
            <person name="Jespersen J.S."/>
        </authorList>
    </citation>
    <scope>NUCLEOTIDE SEQUENCE [LARGE SCALE GENOMIC DNA]</scope>
    <source>
        <strain evidence="2 3">B7-9</strain>
    </source>
</reference>
<dbReference type="AlphaFoldDB" id="A0A2H3L288"/>
<dbReference type="PROSITE" id="PS51186">
    <property type="entry name" value="GNAT"/>
    <property type="match status" value="1"/>
</dbReference>
<evidence type="ECO:0000259" key="1">
    <source>
        <dbReference type="PROSITE" id="PS51186"/>
    </source>
</evidence>
<comment type="caution">
    <text evidence="2">The sequence shown here is derived from an EMBL/GenBank/DDBJ whole genome shotgun (WGS) entry which is preliminary data.</text>
</comment>
<feature type="domain" description="N-acetyltransferase" evidence="1">
    <location>
        <begin position="158"/>
        <end position="296"/>
    </location>
</feature>
<dbReference type="InterPro" id="IPR016181">
    <property type="entry name" value="Acyl_CoA_acyltransferase"/>
</dbReference>
<accession>A0A2H3L288</accession>
<dbReference type="PANTHER" id="PTHR43617">
    <property type="entry name" value="L-AMINO ACID N-ACETYLTRANSFERASE"/>
    <property type="match status" value="1"/>
</dbReference>
<keyword evidence="2" id="KW-0808">Transferase</keyword>
<keyword evidence="3" id="KW-1185">Reference proteome</keyword>
<evidence type="ECO:0000313" key="2">
    <source>
        <dbReference type="EMBL" id="PDV98847.1"/>
    </source>
</evidence>
<dbReference type="GO" id="GO:0016747">
    <property type="term" value="F:acyltransferase activity, transferring groups other than amino-acyl groups"/>
    <property type="evidence" value="ECO:0007669"/>
    <property type="project" value="InterPro"/>
</dbReference>
<organism evidence="2 3">
    <name type="scientific">Candidatus Chloroploca asiatica</name>
    <dbReference type="NCBI Taxonomy" id="1506545"/>
    <lineage>
        <taxon>Bacteria</taxon>
        <taxon>Bacillati</taxon>
        <taxon>Chloroflexota</taxon>
        <taxon>Chloroflexia</taxon>
        <taxon>Chloroflexales</taxon>
        <taxon>Chloroflexineae</taxon>
        <taxon>Oscillochloridaceae</taxon>
        <taxon>Candidatus Chloroploca</taxon>
    </lineage>
</organism>
<dbReference type="InterPro" id="IPR000182">
    <property type="entry name" value="GNAT_dom"/>
</dbReference>
<dbReference type="SUPFAM" id="SSF55729">
    <property type="entry name" value="Acyl-CoA N-acyltransferases (Nat)"/>
    <property type="match status" value="1"/>
</dbReference>
<evidence type="ECO:0000313" key="3">
    <source>
        <dbReference type="Proteomes" id="UP000220922"/>
    </source>
</evidence>
<dbReference type="EMBL" id="LYXE01000090">
    <property type="protein sequence ID" value="PDV98847.1"/>
    <property type="molecule type" value="Genomic_DNA"/>
</dbReference>
<dbReference type="OrthoDB" id="160586at2"/>
<dbReference type="Pfam" id="PF00583">
    <property type="entry name" value="Acetyltransf_1"/>
    <property type="match status" value="1"/>
</dbReference>
<sequence>MWLFRKSIDLNQAVARPVQATDLTAVTRLLREAGRRYYAMTGADLEHLMAQQWGVVLEVGSTIVASALANQPTEGICWIYAVALGDGLDLRFALATLLPVFEATLRRQGVHTIFYAGDEQADAWLVPALQSQQFESETEVVVYEKRQLHIPHQGNLEITVRSALPLDLPAVLAVDRACFEPQWTKDATIMRTALEQGPYVVVAEHEEAIVGYAYATTHFGGRLVHLVRIAVDPAWRGKAIGVRLLADVVAFTIAQRAHVLTLNTQAYNMQAQRLYQWFGFVTTGERQLILRRNLHP</sequence>